<dbReference type="Proteomes" id="UP000278823">
    <property type="component" value="Unassembled WGS sequence"/>
</dbReference>
<evidence type="ECO:0000256" key="1">
    <source>
        <dbReference type="SAM" id="MobiDB-lite"/>
    </source>
</evidence>
<name>A0A432PBM8_9HYPH</name>
<dbReference type="AlphaFoldDB" id="A0A432PBM8"/>
<proteinExistence type="predicted"/>
<evidence type="ECO:0000313" key="3">
    <source>
        <dbReference type="Proteomes" id="UP000278823"/>
    </source>
</evidence>
<evidence type="ECO:0000313" key="2">
    <source>
        <dbReference type="EMBL" id="RUM18839.1"/>
    </source>
</evidence>
<protein>
    <submittedName>
        <fullName evidence="2">Uncharacterized protein</fullName>
    </submittedName>
</protein>
<sequence length="118" mass="12827">MLGVALLARQVFGVPCRPLIRLPAPSPRWGEETSCSVEYEHNQRRQIESETPPRISSPQRGEGGGSRMRGLHGKPLANVLPSCSGSKTDYTLTFTKPPRQHPQNSSHCPLASAALPCV</sequence>
<comment type="caution">
    <text evidence="2">The sequence shown here is derived from an EMBL/GenBank/DDBJ whole genome shotgun (WGS) entry which is preliminary data.</text>
</comment>
<feature type="region of interest" description="Disordered" evidence="1">
    <location>
        <begin position="40"/>
        <end position="82"/>
    </location>
</feature>
<reference evidence="3" key="1">
    <citation type="submission" date="2018-11" db="EMBL/GenBank/DDBJ databases">
        <title>Rhizobium chutanense sp. nov., isolated from root nodules of Phaseolus vulgaris in China.</title>
        <authorList>
            <person name="Huo Y."/>
        </authorList>
    </citation>
    <scope>NUCLEOTIDE SEQUENCE [LARGE SCALE GENOMIC DNA]</scope>
    <source>
        <strain evidence="3">CCBAU 65647</strain>
    </source>
</reference>
<accession>A0A432PBM8</accession>
<dbReference type="EMBL" id="RJTH01000023">
    <property type="protein sequence ID" value="RUM18839.1"/>
    <property type="molecule type" value="Genomic_DNA"/>
</dbReference>
<organism evidence="2 3">
    <name type="scientific">Rhizobium vallis</name>
    <dbReference type="NCBI Taxonomy" id="634290"/>
    <lineage>
        <taxon>Bacteria</taxon>
        <taxon>Pseudomonadati</taxon>
        <taxon>Pseudomonadota</taxon>
        <taxon>Alphaproteobacteria</taxon>
        <taxon>Hyphomicrobiales</taxon>
        <taxon>Rhizobiaceae</taxon>
        <taxon>Rhizobium/Agrobacterium group</taxon>
        <taxon>Rhizobium</taxon>
    </lineage>
</organism>
<gene>
    <name evidence="2" type="ORF">EFQ99_32505</name>
</gene>
<keyword evidence="3" id="KW-1185">Reference proteome</keyword>